<dbReference type="PANTHER" id="PTHR34456">
    <property type="entry name" value="MITOVIRUS RNA-DEPENDENT RNA POLYMERASE"/>
    <property type="match status" value="1"/>
</dbReference>
<protein>
    <submittedName>
        <fullName evidence="4">Putative replicase</fullName>
    </submittedName>
</protein>
<sequence>MIMNRKLMCGRLMSLGLSKTISSQIIDQTETWVTCSGEEWTVKRLKEIKLIYLHKLAGQVHKSSIWISQKNGIPRGPIRNIFKINPNKLSRILTALSSYTAFVSSTVTESQKKKFFDSMMSSSETGLNAKLRYKGKPFQSKPGPCPTLVEQCCGEKRGPGPFNRTYPERDQAEMFGHAYLSAPVREIIFSHPKLARQVIPLYQMGMWDMWIPDHCRIDSLGVISGLQEPGFKLRAVANPNRVLQAMMEPLKVELGKIVKSLKKDATFDQAKPVPVIQEWLKEGRYVYSVDLSDATNLFPWPLQREFLKELLPHFSEHISVMDACAKGPWFTRLRGSPEIVRFTRGQPLGVGPSFFSFTLTHNMLLQHLCKRLRIEGRFFTLGDDVVIGDKELYQHYRKYLMNLGCVVSDDKTFESKVMAEFAGYTITAERVGKSYKWREISDHSMLEFARTFGKKSFSLLNRRQQAVLRLLGVIPKCLGGLGWSDGETLDNFFESKLGEITLSYFWRDKEFPLVYRNLNADLVSLYRKIVGRTIAVKMSNFESNFLDVGDMPIMGLMAGVRTPEVSSEMDLSGRELAPTSFPDVRVIPLVTPEEWSNLRLCDTVALSKEGYYPVVERSGDPRPTPHSLVEYILSQEGVDIKNLSQVKKWVKGFRSQVVLGDNNSYQHRRDASQKEIGVNQVLPIPLHRRSRRNGKPRGRKL</sequence>
<reference evidence="4" key="2">
    <citation type="submission" date="2020-09" db="EMBL/GenBank/DDBJ databases">
        <authorList>
            <person name="Le Lay C."/>
            <person name="Shi M."/>
            <person name="Bucek A."/>
            <person name="Bourguignon T."/>
            <person name="Lo N."/>
            <person name="Holmes E.C."/>
        </authorList>
    </citation>
    <scope>NUCLEOTIDE SEQUENCE</scope>
    <source>
        <strain evidence="4">MD_16</strain>
    </source>
</reference>
<dbReference type="Pfam" id="PF05919">
    <property type="entry name" value="Mitovir_RNA_pol"/>
    <property type="match status" value="1"/>
</dbReference>
<accession>A0A7T7GV20</accession>
<dbReference type="EMBL" id="MW052118">
    <property type="protein sequence ID" value="QQM16317.1"/>
    <property type="molecule type" value="Genomic_RNA"/>
</dbReference>
<evidence type="ECO:0000256" key="3">
    <source>
        <dbReference type="SAM" id="MobiDB-lite"/>
    </source>
</evidence>
<keyword evidence="2" id="KW-0548">Nucleotidyltransferase</keyword>
<dbReference type="PANTHER" id="PTHR34456:SF13">
    <property type="entry name" value="REVERSE TRANSCRIPTASE DOMAIN-CONTAINING PROTEIN"/>
    <property type="match status" value="1"/>
</dbReference>
<name>A0A7T7GV20_9VIRU</name>
<evidence type="ECO:0000313" key="4">
    <source>
        <dbReference type="EMBL" id="QQM16317.1"/>
    </source>
</evidence>
<dbReference type="InterPro" id="IPR008686">
    <property type="entry name" value="RNA_pol_mitovir"/>
</dbReference>
<dbReference type="InterPro" id="IPR043502">
    <property type="entry name" value="DNA/RNA_pol_sf"/>
</dbReference>
<evidence type="ECO:0000256" key="1">
    <source>
        <dbReference type="ARBA" id="ARBA00022679"/>
    </source>
</evidence>
<proteinExistence type="predicted"/>
<feature type="region of interest" description="Disordered" evidence="3">
    <location>
        <begin position="682"/>
        <end position="701"/>
    </location>
</feature>
<dbReference type="GO" id="GO:0016779">
    <property type="term" value="F:nucleotidyltransferase activity"/>
    <property type="evidence" value="ECO:0007669"/>
    <property type="project" value="UniProtKB-KW"/>
</dbReference>
<reference evidence="4" key="1">
    <citation type="journal article" date="2020" name="Viruses">
        <title>Unmapped RNA Virus Diversity in Termites and their Symbionts.</title>
        <authorList>
            <person name="Lay C.L."/>
            <person name="Shi M."/>
            <person name="Bucek A."/>
            <person name="Bourguignon T."/>
            <person name="Lo N."/>
            <person name="Holmes E.C."/>
        </authorList>
    </citation>
    <scope>NUCLEOTIDE SEQUENCE</scope>
    <source>
        <strain evidence="4">MD_16</strain>
    </source>
</reference>
<organism evidence="4">
    <name type="scientific">Jansystermes virus</name>
    <dbReference type="NCBI Taxonomy" id="2796598"/>
    <lineage>
        <taxon>Viruses</taxon>
        <taxon>Riboviria</taxon>
    </lineage>
</organism>
<evidence type="ECO:0000256" key="2">
    <source>
        <dbReference type="ARBA" id="ARBA00022695"/>
    </source>
</evidence>
<feature type="compositionally biased region" description="Basic residues" evidence="3">
    <location>
        <begin position="686"/>
        <end position="701"/>
    </location>
</feature>
<keyword evidence="1" id="KW-0808">Transferase</keyword>
<dbReference type="SUPFAM" id="SSF56672">
    <property type="entry name" value="DNA/RNA polymerases"/>
    <property type="match status" value="1"/>
</dbReference>